<dbReference type="EMBL" id="VXRG01000179">
    <property type="protein sequence ID" value="MXY95894.1"/>
    <property type="molecule type" value="Genomic_DNA"/>
</dbReference>
<evidence type="ECO:0000313" key="1">
    <source>
        <dbReference type="EMBL" id="MXY95894.1"/>
    </source>
</evidence>
<name>A0A6B0YXP8_9CHLR</name>
<organism evidence="1">
    <name type="scientific">Caldilineaceae bacterium SB0664_bin_27</name>
    <dbReference type="NCBI Taxonomy" id="2605260"/>
    <lineage>
        <taxon>Bacteria</taxon>
        <taxon>Bacillati</taxon>
        <taxon>Chloroflexota</taxon>
        <taxon>Caldilineae</taxon>
        <taxon>Caldilineales</taxon>
        <taxon>Caldilineaceae</taxon>
    </lineage>
</organism>
<reference evidence="1" key="1">
    <citation type="submission" date="2019-09" db="EMBL/GenBank/DDBJ databases">
        <title>Characterisation of the sponge microbiome using genome-centric metagenomics.</title>
        <authorList>
            <person name="Engelberts J.P."/>
            <person name="Robbins S.J."/>
            <person name="De Goeij J.M."/>
            <person name="Aranda M."/>
            <person name="Bell S.C."/>
            <person name="Webster N.S."/>
        </authorList>
    </citation>
    <scope>NUCLEOTIDE SEQUENCE</scope>
    <source>
        <strain evidence="1">SB0664_bin_27</strain>
    </source>
</reference>
<sequence length="64" mass="7318">MAVKFATMRDETLSFGWTGPLCVYGREEAICGFKQFEHPYFTVYLGASQMELIHGEDALQLHFV</sequence>
<gene>
    <name evidence="1" type="ORF">F4Y42_20840</name>
</gene>
<accession>A0A6B0YXP8</accession>
<dbReference type="AlphaFoldDB" id="A0A6B0YXP8"/>
<protein>
    <submittedName>
        <fullName evidence="1">Uncharacterized protein</fullName>
    </submittedName>
</protein>
<comment type="caution">
    <text evidence="1">The sequence shown here is derived from an EMBL/GenBank/DDBJ whole genome shotgun (WGS) entry which is preliminary data.</text>
</comment>
<proteinExistence type="predicted"/>